<proteinExistence type="predicted"/>
<evidence type="ECO:0000313" key="1">
    <source>
        <dbReference type="EMBL" id="VAW37361.1"/>
    </source>
</evidence>
<dbReference type="PROSITE" id="PS50005">
    <property type="entry name" value="TPR"/>
    <property type="match status" value="1"/>
</dbReference>
<reference evidence="1" key="1">
    <citation type="submission" date="2018-06" db="EMBL/GenBank/DDBJ databases">
        <authorList>
            <person name="Zhirakovskaya E."/>
        </authorList>
    </citation>
    <scope>NUCLEOTIDE SEQUENCE</scope>
</reference>
<sequence length="122" mass="13539">MSYYGLCSAIKWGRIGKATTLCTKAIKIDFKRPDFYLNLGRVYLKAGNRKGAATVFKKGLGIDPSHKGLHDILISMGIKEEALLPFLSRAHPINKRLGIFIKRRLPSLLSSKGPKKKAKDKG</sequence>
<accession>A0A3B0V304</accession>
<dbReference type="SMART" id="SM00028">
    <property type="entry name" value="TPR"/>
    <property type="match status" value="1"/>
</dbReference>
<dbReference type="EMBL" id="UOEZ01000053">
    <property type="protein sequence ID" value="VAW37361.1"/>
    <property type="molecule type" value="Genomic_DNA"/>
</dbReference>
<dbReference type="InterPro" id="IPR011990">
    <property type="entry name" value="TPR-like_helical_dom_sf"/>
</dbReference>
<organism evidence="1">
    <name type="scientific">hydrothermal vent metagenome</name>
    <dbReference type="NCBI Taxonomy" id="652676"/>
    <lineage>
        <taxon>unclassified sequences</taxon>
        <taxon>metagenomes</taxon>
        <taxon>ecological metagenomes</taxon>
    </lineage>
</organism>
<dbReference type="AlphaFoldDB" id="A0A3B0V304"/>
<protein>
    <submittedName>
        <fullName evidence="1">Uncharacterized protein</fullName>
    </submittedName>
</protein>
<dbReference type="Pfam" id="PF13181">
    <property type="entry name" value="TPR_8"/>
    <property type="match status" value="1"/>
</dbReference>
<gene>
    <name evidence="1" type="ORF">MNBD_DELTA02-1046</name>
</gene>
<dbReference type="InterPro" id="IPR019734">
    <property type="entry name" value="TPR_rpt"/>
</dbReference>
<name>A0A3B0V304_9ZZZZ</name>
<dbReference type="Gene3D" id="1.25.40.10">
    <property type="entry name" value="Tetratricopeptide repeat domain"/>
    <property type="match status" value="1"/>
</dbReference>
<dbReference type="SUPFAM" id="SSF48452">
    <property type="entry name" value="TPR-like"/>
    <property type="match status" value="1"/>
</dbReference>